<feature type="domain" description="N-acetyltransferase" evidence="1">
    <location>
        <begin position="13"/>
        <end position="179"/>
    </location>
</feature>
<evidence type="ECO:0000313" key="2">
    <source>
        <dbReference type="EMBL" id="HCT57524.1"/>
    </source>
</evidence>
<reference evidence="2 3" key="1">
    <citation type="journal article" date="2018" name="Nat. Biotechnol.">
        <title>A standardized bacterial taxonomy based on genome phylogeny substantially revises the tree of life.</title>
        <authorList>
            <person name="Parks D.H."/>
            <person name="Chuvochina M."/>
            <person name="Waite D.W."/>
            <person name="Rinke C."/>
            <person name="Skarshewski A."/>
            <person name="Chaumeil P.A."/>
            <person name="Hugenholtz P."/>
        </authorList>
    </citation>
    <scope>NUCLEOTIDE SEQUENCE [LARGE SCALE GENOMIC DNA]</scope>
    <source>
        <strain evidence="2">UBA8844</strain>
    </source>
</reference>
<dbReference type="AlphaFoldDB" id="A0A3D4V9M4"/>
<dbReference type="SUPFAM" id="SSF55729">
    <property type="entry name" value="Acyl-CoA N-acyltransferases (Nat)"/>
    <property type="match status" value="1"/>
</dbReference>
<proteinExistence type="predicted"/>
<dbReference type="InterPro" id="IPR051908">
    <property type="entry name" value="Ribosomal_N-acetyltransferase"/>
</dbReference>
<dbReference type="GO" id="GO:1990189">
    <property type="term" value="F:protein N-terminal-serine acetyltransferase activity"/>
    <property type="evidence" value="ECO:0007669"/>
    <property type="project" value="TreeGrafter"/>
</dbReference>
<evidence type="ECO:0000313" key="3">
    <source>
        <dbReference type="Proteomes" id="UP000264071"/>
    </source>
</evidence>
<dbReference type="GO" id="GO:0005737">
    <property type="term" value="C:cytoplasm"/>
    <property type="evidence" value="ECO:0007669"/>
    <property type="project" value="TreeGrafter"/>
</dbReference>
<dbReference type="EMBL" id="DPIY01000009">
    <property type="protein sequence ID" value="HCT57524.1"/>
    <property type="molecule type" value="Genomic_DNA"/>
</dbReference>
<dbReference type="GO" id="GO:0008999">
    <property type="term" value="F:protein-N-terminal-alanine acetyltransferase activity"/>
    <property type="evidence" value="ECO:0007669"/>
    <property type="project" value="TreeGrafter"/>
</dbReference>
<dbReference type="Pfam" id="PF13302">
    <property type="entry name" value="Acetyltransf_3"/>
    <property type="match status" value="1"/>
</dbReference>
<sequence length="180" mass="19801">MPPKSIMSAPMEIVIRPPTPNDVAALTQAVHESVRDVSRWMAWCHPAYAEADAESWIRSTMQGHAEHSAFEFVIVDDGGSLIGCCGINHVNQVDRFANLGYWIRSSRTGLGIATRAVQVLAEWTFANTALNRLEIVVAVGNLRSQRVAEKCGAIREAILRQRLMVGGQPVDAIMHALVRE</sequence>
<dbReference type="PANTHER" id="PTHR43441:SF10">
    <property type="entry name" value="ACETYLTRANSFERASE"/>
    <property type="match status" value="1"/>
</dbReference>
<name>A0A3D4V9M4_9BACT</name>
<comment type="caution">
    <text evidence="2">The sequence shown here is derived from an EMBL/GenBank/DDBJ whole genome shotgun (WGS) entry which is preliminary data.</text>
</comment>
<dbReference type="Proteomes" id="UP000264071">
    <property type="component" value="Unassembled WGS sequence"/>
</dbReference>
<dbReference type="InterPro" id="IPR000182">
    <property type="entry name" value="GNAT_dom"/>
</dbReference>
<dbReference type="PANTHER" id="PTHR43441">
    <property type="entry name" value="RIBOSOMAL-PROTEIN-SERINE ACETYLTRANSFERASE"/>
    <property type="match status" value="1"/>
</dbReference>
<organism evidence="2 3">
    <name type="scientific">Gemmatimonas aurantiaca</name>
    <dbReference type="NCBI Taxonomy" id="173480"/>
    <lineage>
        <taxon>Bacteria</taxon>
        <taxon>Pseudomonadati</taxon>
        <taxon>Gemmatimonadota</taxon>
        <taxon>Gemmatimonadia</taxon>
        <taxon>Gemmatimonadales</taxon>
        <taxon>Gemmatimonadaceae</taxon>
        <taxon>Gemmatimonas</taxon>
    </lineage>
</organism>
<evidence type="ECO:0000259" key="1">
    <source>
        <dbReference type="PROSITE" id="PS51186"/>
    </source>
</evidence>
<gene>
    <name evidence="2" type="ORF">DGD08_10025</name>
</gene>
<dbReference type="PROSITE" id="PS51186">
    <property type="entry name" value="GNAT"/>
    <property type="match status" value="1"/>
</dbReference>
<protein>
    <submittedName>
        <fullName evidence="2">GNAT family N-acetyltransferase</fullName>
    </submittedName>
</protein>
<accession>A0A3D4V9M4</accession>
<dbReference type="InterPro" id="IPR016181">
    <property type="entry name" value="Acyl_CoA_acyltransferase"/>
</dbReference>
<dbReference type="Gene3D" id="3.40.630.30">
    <property type="match status" value="1"/>
</dbReference>
<keyword evidence="2" id="KW-0808">Transferase</keyword>